<organism evidence="6">
    <name type="scientific">Tetraselmis sp. GSL018</name>
    <dbReference type="NCBI Taxonomy" id="582737"/>
    <lineage>
        <taxon>Eukaryota</taxon>
        <taxon>Viridiplantae</taxon>
        <taxon>Chlorophyta</taxon>
        <taxon>core chlorophytes</taxon>
        <taxon>Chlorodendrophyceae</taxon>
        <taxon>Chlorodendrales</taxon>
        <taxon>Chlorodendraceae</taxon>
        <taxon>Tetraselmis</taxon>
    </lineage>
</organism>
<evidence type="ECO:0000259" key="5">
    <source>
        <dbReference type="Pfam" id="PF18579"/>
    </source>
</evidence>
<gene>
    <name evidence="6" type="ORF">TSPGSL018_30863</name>
</gene>
<dbReference type="InterPro" id="IPR037494">
    <property type="entry name" value="RAF1"/>
</dbReference>
<dbReference type="EMBL" id="GBEZ01027666">
    <property type="protein sequence ID" value="JAC59672.1"/>
    <property type="molecule type" value="Transcribed_RNA"/>
</dbReference>
<accession>A0A061QGX1</accession>
<protein>
    <submittedName>
        <fullName evidence="6">Uncharacterized protein</fullName>
    </submittedName>
</protein>
<sequence length="514" mass="55990">MAFRGVSTSRDAGFGRPRAAGIRLSTCVTRAIIGGRSNLPHGDRNSGNKLIYPGGGSGGSGKRQFRDEELAGRRSQLYDPSRDKPATDKSGGLGLAGDSVVIPGQEVAPTYNKYRPPPGFAQQEAEAWTELDRKLKALDKNQLLDMLSTQAGYWHTLAKVIPILNREGFDSKLLEDITGIDSRTQNLWMMASSVFDSLKISSEMSDEEVNYFNDKSSGPVMLAEFRYIGEDDLRIPAAKYIVRHKLSAEDAERLARAVKDYERRTKEEVAGFSYSPGDCMALKFYRDAVEQEKDKLAFEAAIAKALAVPEVSSSALERIERLKNHEKEGEEQEAAEPGAGAAAARPVIEYMRFTDEEIGFRPIGVAGTYGEADGAAVKAVTSAGMNTKFGFFTETGGGHQWMVMPMWRVVAFAKNPVALYVPECSEVDVLAADLKKGEDHETQREGPAVILADKAFDGPVSESAWYLIQGEAGKAEMVEGARAAARPDEVLAKVLMVAKAPRAHKDSGEVPLQL</sequence>
<dbReference type="InterPro" id="IPR040858">
    <property type="entry name" value="Raf1_C"/>
</dbReference>
<dbReference type="Pfam" id="PF18087">
    <property type="entry name" value="RuBisCo_chap_C"/>
    <property type="match status" value="1"/>
</dbReference>
<dbReference type="PANTHER" id="PTHR35299:SF6">
    <property type="entry name" value="RUBISCO ACCUMULATION FACTOR 1"/>
    <property type="match status" value="1"/>
</dbReference>
<dbReference type="InterPro" id="IPR041358">
    <property type="entry name" value="Raf1_N"/>
</dbReference>
<evidence type="ECO:0000259" key="4">
    <source>
        <dbReference type="Pfam" id="PF18578"/>
    </source>
</evidence>
<dbReference type="PANTHER" id="PTHR35299">
    <property type="entry name" value="RUBISCO ACCUMULATION FACTOR 1"/>
    <property type="match status" value="1"/>
</dbReference>
<feature type="region of interest" description="Disordered" evidence="2">
    <location>
        <begin position="34"/>
        <end position="98"/>
    </location>
</feature>
<feature type="domain" description="Rubisco accumulation factor 1 helix turn helix" evidence="5">
    <location>
        <begin position="139"/>
        <end position="199"/>
    </location>
</feature>
<evidence type="ECO:0000256" key="2">
    <source>
        <dbReference type="SAM" id="MobiDB-lite"/>
    </source>
</evidence>
<dbReference type="Pfam" id="PF18578">
    <property type="entry name" value="Raf1_N"/>
    <property type="match status" value="1"/>
</dbReference>
<dbReference type="Pfam" id="PF18579">
    <property type="entry name" value="Raf1_HTH"/>
    <property type="match status" value="1"/>
</dbReference>
<evidence type="ECO:0000256" key="1">
    <source>
        <dbReference type="ARBA" id="ARBA00023186"/>
    </source>
</evidence>
<name>A0A061QGX1_9CHLO</name>
<evidence type="ECO:0000313" key="6">
    <source>
        <dbReference type="EMBL" id="JAC59672.1"/>
    </source>
</evidence>
<dbReference type="InterPro" id="IPR040781">
    <property type="entry name" value="Raf1_HTH"/>
</dbReference>
<dbReference type="GO" id="GO:0110102">
    <property type="term" value="P:ribulose bisphosphate carboxylase complex assembly"/>
    <property type="evidence" value="ECO:0007669"/>
    <property type="project" value="UniProtKB-ARBA"/>
</dbReference>
<feature type="domain" description="Rubisco accumulation factor 1 C-terminal" evidence="3">
    <location>
        <begin position="349"/>
        <end position="502"/>
    </location>
</feature>
<dbReference type="AlphaFoldDB" id="A0A061QGX1"/>
<feature type="domain" description="Rubisco accumulation factor 1 alpha-helical" evidence="4">
    <location>
        <begin position="218"/>
        <end position="321"/>
    </location>
</feature>
<keyword evidence="1" id="KW-0143">Chaperone</keyword>
<reference evidence="6" key="1">
    <citation type="submission" date="2014-05" db="EMBL/GenBank/DDBJ databases">
        <title>The transcriptome of the halophilic microalga Tetraselmis sp. GSL018 isolated from the Great Salt Lake, Utah.</title>
        <authorList>
            <person name="Jinkerson R.E."/>
            <person name="D'Adamo S."/>
            <person name="Posewitz M.C."/>
        </authorList>
    </citation>
    <scope>NUCLEOTIDE SEQUENCE</scope>
    <source>
        <strain evidence="6">GSL018</strain>
    </source>
</reference>
<proteinExistence type="predicted"/>
<evidence type="ECO:0000259" key="3">
    <source>
        <dbReference type="Pfam" id="PF18087"/>
    </source>
</evidence>